<dbReference type="AlphaFoldDB" id="A0A545TNM9"/>
<dbReference type="Proteomes" id="UP000319732">
    <property type="component" value="Unassembled WGS sequence"/>
</dbReference>
<sequence length="64" mass="7388">MRGPDHVAWTVDLELDNEGRPYAVFSVQVNDSNKKNRRRNPHGDDIRYSEIVLRRQPPSLGSVE</sequence>
<dbReference type="EMBL" id="VHSG01000012">
    <property type="protein sequence ID" value="TQV78825.1"/>
    <property type="molecule type" value="Genomic_DNA"/>
</dbReference>
<keyword evidence="3" id="KW-1185">Reference proteome</keyword>
<organism evidence="2 3">
    <name type="scientific">Exilibacterium tricleocarpae</name>
    <dbReference type="NCBI Taxonomy" id="2591008"/>
    <lineage>
        <taxon>Bacteria</taxon>
        <taxon>Pseudomonadati</taxon>
        <taxon>Pseudomonadota</taxon>
        <taxon>Gammaproteobacteria</taxon>
        <taxon>Cellvibrionales</taxon>
        <taxon>Cellvibrionaceae</taxon>
        <taxon>Exilibacterium</taxon>
    </lineage>
</organism>
<proteinExistence type="predicted"/>
<evidence type="ECO:0000313" key="2">
    <source>
        <dbReference type="EMBL" id="TQV78825.1"/>
    </source>
</evidence>
<gene>
    <name evidence="2" type="ORF">FKG94_12445</name>
</gene>
<evidence type="ECO:0000256" key="1">
    <source>
        <dbReference type="SAM" id="MobiDB-lite"/>
    </source>
</evidence>
<reference evidence="2 3" key="1">
    <citation type="submission" date="2019-06" db="EMBL/GenBank/DDBJ databases">
        <title>Whole genome sequence for Cellvibrionaceae sp. R142.</title>
        <authorList>
            <person name="Wang G."/>
        </authorList>
    </citation>
    <scope>NUCLEOTIDE SEQUENCE [LARGE SCALE GENOMIC DNA]</scope>
    <source>
        <strain evidence="2 3">R142</strain>
    </source>
</reference>
<evidence type="ECO:0000313" key="3">
    <source>
        <dbReference type="Proteomes" id="UP000319732"/>
    </source>
</evidence>
<name>A0A545TNM9_9GAMM</name>
<comment type="caution">
    <text evidence="2">The sequence shown here is derived from an EMBL/GenBank/DDBJ whole genome shotgun (WGS) entry which is preliminary data.</text>
</comment>
<accession>A0A545TNM9</accession>
<feature type="region of interest" description="Disordered" evidence="1">
    <location>
        <begin position="28"/>
        <end position="64"/>
    </location>
</feature>
<protein>
    <submittedName>
        <fullName evidence="2">Uncharacterized protein</fullName>
    </submittedName>
</protein>